<evidence type="ECO:0000256" key="9">
    <source>
        <dbReference type="ARBA" id="ARBA00022878"/>
    </source>
</evidence>
<feature type="domain" description="Fumarylacetoacetase-like C-terminal" evidence="11">
    <location>
        <begin position="125"/>
        <end position="383"/>
    </location>
</feature>
<evidence type="ECO:0000256" key="3">
    <source>
        <dbReference type="ARBA" id="ARBA00004782"/>
    </source>
</evidence>
<name>A0ABW2T584_9ACTN</name>
<keyword evidence="9" id="KW-0828">Tyrosine catabolism</keyword>
<keyword evidence="10" id="KW-0585">Phenylalanine catabolism</keyword>
<dbReference type="Gene3D" id="2.30.30.230">
    <property type="entry name" value="Fumarylacetoacetase, N-terminal domain"/>
    <property type="match status" value="1"/>
</dbReference>
<evidence type="ECO:0000313" key="13">
    <source>
        <dbReference type="EMBL" id="MFC7603574.1"/>
    </source>
</evidence>
<comment type="cofactor">
    <cofactor evidence="1">
        <name>Ca(2+)</name>
        <dbReference type="ChEBI" id="CHEBI:29108"/>
    </cofactor>
</comment>
<evidence type="ECO:0000256" key="10">
    <source>
        <dbReference type="ARBA" id="ARBA00023232"/>
    </source>
</evidence>
<dbReference type="Pfam" id="PF01557">
    <property type="entry name" value="FAA_hydrolase"/>
    <property type="match status" value="1"/>
</dbReference>
<evidence type="ECO:0000256" key="4">
    <source>
        <dbReference type="ARBA" id="ARBA00012094"/>
    </source>
</evidence>
<evidence type="ECO:0000256" key="5">
    <source>
        <dbReference type="ARBA" id="ARBA00022723"/>
    </source>
</evidence>
<organism evidence="13 14">
    <name type="scientific">Streptosporangium amethystogenes subsp. fukuiense</name>
    <dbReference type="NCBI Taxonomy" id="698418"/>
    <lineage>
        <taxon>Bacteria</taxon>
        <taxon>Bacillati</taxon>
        <taxon>Actinomycetota</taxon>
        <taxon>Actinomycetes</taxon>
        <taxon>Streptosporangiales</taxon>
        <taxon>Streptosporangiaceae</taxon>
        <taxon>Streptosporangium</taxon>
    </lineage>
</organism>
<dbReference type="EC" id="3.7.1.2" evidence="4"/>
<sequence length="403" mass="43454">MTKCWVKASDDSGFPVRNLPFGVFSRRGEFPRVGVAISDQVLDLGLLAETGVLKGSHWFASGTLNAFLSAGPRIWQEVRERLIHLLTEPSCRPAVMPALVPMVEVLMHLPFHVADLIRFQSSIEHETNLGRMFRPPGDPLPRNWPRMPIGQYGRASSVVVSGTPVVRPSGQLRGLGGADPVFGPSTQLDLSAEIGYVVGVPSTPPHTLGTQAFEDHVFGVVVVNGWRAQDIIAWESTPLGPFLGRFATSISPWVVPLTALESARVVPPAQDPPPPPYLLARRQWGLNLTLRVELNGRLLSEPPFATQYWTGPQLFAHTGVSGAPLRTGDLLTSGPVSGSARSQFGTLLELTWNGRDPLGMPDGTERVFLEDGDIVRVTASTSGPEGGQLSLGEVTGVVRPAVR</sequence>
<evidence type="ECO:0000259" key="11">
    <source>
        <dbReference type="Pfam" id="PF01557"/>
    </source>
</evidence>
<dbReference type="InterPro" id="IPR015377">
    <property type="entry name" value="Fumarylacetoacetase_N"/>
</dbReference>
<dbReference type="PANTHER" id="PTHR43069:SF2">
    <property type="entry name" value="FUMARYLACETOACETASE"/>
    <property type="match status" value="1"/>
</dbReference>
<dbReference type="InterPro" id="IPR005959">
    <property type="entry name" value="Fumarylacetoacetase"/>
</dbReference>
<dbReference type="InterPro" id="IPR036663">
    <property type="entry name" value="Fumarylacetoacetase_C_sf"/>
</dbReference>
<dbReference type="Proteomes" id="UP001596514">
    <property type="component" value="Unassembled WGS sequence"/>
</dbReference>
<evidence type="ECO:0000256" key="1">
    <source>
        <dbReference type="ARBA" id="ARBA00001913"/>
    </source>
</evidence>
<keyword evidence="8" id="KW-0460">Magnesium</keyword>
<dbReference type="Gene3D" id="3.90.850.10">
    <property type="entry name" value="Fumarylacetoacetase-like, C-terminal domain"/>
    <property type="match status" value="1"/>
</dbReference>
<protein>
    <recommendedName>
        <fullName evidence="4">fumarylacetoacetase</fullName>
        <ecNumber evidence="4">3.7.1.2</ecNumber>
    </recommendedName>
</protein>
<keyword evidence="6 13" id="KW-0378">Hydrolase</keyword>
<dbReference type="RefSeq" id="WP_343968481.1">
    <property type="nucleotide sequence ID" value="NZ_BAAAGK010000065.1"/>
</dbReference>
<keyword evidence="7" id="KW-0106">Calcium</keyword>
<comment type="cofactor">
    <cofactor evidence="2">
        <name>Mg(2+)</name>
        <dbReference type="ChEBI" id="CHEBI:18420"/>
    </cofactor>
</comment>
<reference evidence="14" key="1">
    <citation type="journal article" date="2019" name="Int. J. Syst. Evol. Microbiol.">
        <title>The Global Catalogue of Microorganisms (GCM) 10K type strain sequencing project: providing services to taxonomists for standard genome sequencing and annotation.</title>
        <authorList>
            <consortium name="The Broad Institute Genomics Platform"/>
            <consortium name="The Broad Institute Genome Sequencing Center for Infectious Disease"/>
            <person name="Wu L."/>
            <person name="Ma J."/>
        </authorList>
    </citation>
    <scope>NUCLEOTIDE SEQUENCE [LARGE SCALE GENOMIC DNA]</scope>
    <source>
        <strain evidence="14">JCM 10083</strain>
    </source>
</reference>
<dbReference type="SUPFAM" id="SSF56529">
    <property type="entry name" value="FAH"/>
    <property type="match status" value="1"/>
</dbReference>
<dbReference type="InterPro" id="IPR036462">
    <property type="entry name" value="Fumarylacetoacetase_N_sf"/>
</dbReference>
<evidence type="ECO:0000256" key="6">
    <source>
        <dbReference type="ARBA" id="ARBA00022801"/>
    </source>
</evidence>
<feature type="domain" description="Fumarylacetoacetase N-terminal" evidence="12">
    <location>
        <begin position="18"/>
        <end position="110"/>
    </location>
</feature>
<proteinExistence type="predicted"/>
<evidence type="ECO:0000256" key="7">
    <source>
        <dbReference type="ARBA" id="ARBA00022837"/>
    </source>
</evidence>
<evidence type="ECO:0000313" key="14">
    <source>
        <dbReference type="Proteomes" id="UP001596514"/>
    </source>
</evidence>
<gene>
    <name evidence="13" type="ORF">ACFQVD_26020</name>
</gene>
<comment type="caution">
    <text evidence="13">The sequence shown here is derived from an EMBL/GenBank/DDBJ whole genome shotgun (WGS) entry which is preliminary data.</text>
</comment>
<dbReference type="SUPFAM" id="SSF63433">
    <property type="entry name" value="Fumarylacetoacetate hydrolase, FAH, N-terminal domain"/>
    <property type="match status" value="1"/>
</dbReference>
<accession>A0ABW2T584</accession>
<dbReference type="PANTHER" id="PTHR43069">
    <property type="entry name" value="FUMARYLACETOACETASE"/>
    <property type="match status" value="1"/>
</dbReference>
<dbReference type="EMBL" id="JBHTEE010000001">
    <property type="protein sequence ID" value="MFC7603574.1"/>
    <property type="molecule type" value="Genomic_DNA"/>
</dbReference>
<dbReference type="InterPro" id="IPR011234">
    <property type="entry name" value="Fumarylacetoacetase-like_C"/>
</dbReference>
<keyword evidence="5" id="KW-0479">Metal-binding</keyword>
<keyword evidence="14" id="KW-1185">Reference proteome</keyword>
<dbReference type="Pfam" id="PF09298">
    <property type="entry name" value="FAA_hydrolase_N"/>
    <property type="match status" value="1"/>
</dbReference>
<evidence type="ECO:0000256" key="8">
    <source>
        <dbReference type="ARBA" id="ARBA00022842"/>
    </source>
</evidence>
<dbReference type="GO" id="GO:0016787">
    <property type="term" value="F:hydrolase activity"/>
    <property type="evidence" value="ECO:0007669"/>
    <property type="project" value="UniProtKB-KW"/>
</dbReference>
<comment type="pathway">
    <text evidence="3">Amino-acid degradation; L-phenylalanine degradation; acetoacetate and fumarate from L-phenylalanine: step 6/6.</text>
</comment>
<evidence type="ECO:0000256" key="2">
    <source>
        <dbReference type="ARBA" id="ARBA00001946"/>
    </source>
</evidence>
<evidence type="ECO:0000259" key="12">
    <source>
        <dbReference type="Pfam" id="PF09298"/>
    </source>
</evidence>